<proteinExistence type="predicted"/>
<feature type="region of interest" description="Disordered" evidence="1">
    <location>
        <begin position="87"/>
        <end position="125"/>
    </location>
</feature>
<keyword evidence="2" id="KW-0812">Transmembrane</keyword>
<keyword evidence="4" id="KW-1185">Reference proteome</keyword>
<dbReference type="Proteomes" id="UP001079657">
    <property type="component" value="Unassembled WGS sequence"/>
</dbReference>
<gene>
    <name evidence="3" type="ORF">OXH55_14885</name>
</gene>
<accession>A0ABT4CS98</accession>
<keyword evidence="2" id="KW-0472">Membrane</keyword>
<feature type="transmembrane region" description="Helical" evidence="2">
    <location>
        <begin position="37"/>
        <end position="56"/>
    </location>
</feature>
<evidence type="ECO:0000256" key="2">
    <source>
        <dbReference type="SAM" id="Phobius"/>
    </source>
</evidence>
<dbReference type="EMBL" id="JAPQES010000005">
    <property type="protein sequence ID" value="MCY6371930.1"/>
    <property type="molecule type" value="Genomic_DNA"/>
</dbReference>
<evidence type="ECO:0000313" key="3">
    <source>
        <dbReference type="EMBL" id="MCY6371930.1"/>
    </source>
</evidence>
<evidence type="ECO:0000256" key="1">
    <source>
        <dbReference type="SAM" id="MobiDB-lite"/>
    </source>
</evidence>
<dbReference type="RefSeq" id="WP_268050829.1">
    <property type="nucleotide sequence ID" value="NZ_JAPQES010000005.1"/>
</dbReference>
<keyword evidence="2" id="KW-1133">Transmembrane helix</keyword>
<reference evidence="3" key="1">
    <citation type="submission" date="2022-12" db="EMBL/GenBank/DDBJ databases">
        <authorList>
            <person name="Wang J."/>
        </authorList>
    </citation>
    <scope>NUCLEOTIDE SEQUENCE</scope>
    <source>
        <strain evidence="3">HY-42-06</strain>
    </source>
</reference>
<feature type="transmembrane region" description="Helical" evidence="2">
    <location>
        <begin position="62"/>
        <end position="84"/>
    </location>
</feature>
<organism evidence="3 4">
    <name type="scientific">Clostridium ganghwense</name>
    <dbReference type="NCBI Taxonomy" id="312089"/>
    <lineage>
        <taxon>Bacteria</taxon>
        <taxon>Bacillati</taxon>
        <taxon>Bacillota</taxon>
        <taxon>Clostridia</taxon>
        <taxon>Eubacteriales</taxon>
        <taxon>Clostridiaceae</taxon>
        <taxon>Clostridium</taxon>
    </lineage>
</organism>
<comment type="caution">
    <text evidence="3">The sequence shown here is derived from an EMBL/GenBank/DDBJ whole genome shotgun (WGS) entry which is preliminary data.</text>
</comment>
<evidence type="ECO:0000313" key="4">
    <source>
        <dbReference type="Proteomes" id="UP001079657"/>
    </source>
</evidence>
<name>A0ABT4CS98_9CLOT</name>
<feature type="transmembrane region" description="Helical" evidence="2">
    <location>
        <begin position="6"/>
        <end position="25"/>
    </location>
</feature>
<protein>
    <submittedName>
        <fullName evidence="3">Uncharacterized protein</fullName>
    </submittedName>
</protein>
<sequence>MAAFFKAFLPMLLMVIIILIVYNVLKIYVLEKIKINKWIVLTIALVVLLVPSFVWPQIAKSFWYYIQTAVFLILFLWFMDLAGLSRKSTPNNGKDSMIRSKAKPSRLNKNNDMEIINKGKKKKKK</sequence>